<dbReference type="PROSITE" id="PS50920">
    <property type="entry name" value="SOLCAR"/>
    <property type="match status" value="2"/>
</dbReference>
<accession>A0A427Y7Z5</accession>
<comment type="similarity">
    <text evidence="2 9">Belongs to the mitochondrial carrier (TC 2.A.29) family.</text>
</comment>
<evidence type="ECO:0000313" key="11">
    <source>
        <dbReference type="EMBL" id="RSH87203.1"/>
    </source>
</evidence>
<evidence type="ECO:0000256" key="8">
    <source>
        <dbReference type="PROSITE-ProRule" id="PRU00282"/>
    </source>
</evidence>
<dbReference type="GO" id="GO:0016020">
    <property type="term" value="C:membrane"/>
    <property type="evidence" value="ECO:0007669"/>
    <property type="project" value="UniProtKB-SubCell"/>
</dbReference>
<evidence type="ECO:0000256" key="4">
    <source>
        <dbReference type="ARBA" id="ARBA00022692"/>
    </source>
</evidence>
<dbReference type="Proteomes" id="UP000279259">
    <property type="component" value="Unassembled WGS sequence"/>
</dbReference>
<protein>
    <recommendedName>
        <fullName evidence="13">ADP/ATP carrier protein</fullName>
    </recommendedName>
</protein>
<dbReference type="SUPFAM" id="SSF103506">
    <property type="entry name" value="Mitochondrial carrier"/>
    <property type="match status" value="1"/>
</dbReference>
<keyword evidence="3 9" id="KW-0813">Transport</keyword>
<keyword evidence="12" id="KW-1185">Reference proteome</keyword>
<dbReference type="Pfam" id="PF00153">
    <property type="entry name" value="Mito_carr"/>
    <property type="match status" value="3"/>
</dbReference>
<dbReference type="AlphaFoldDB" id="A0A427Y7Z5"/>
<gene>
    <name evidence="11" type="ORF">EHS25_003112</name>
</gene>
<evidence type="ECO:0000256" key="5">
    <source>
        <dbReference type="ARBA" id="ARBA00022737"/>
    </source>
</evidence>
<evidence type="ECO:0008006" key="13">
    <source>
        <dbReference type="Google" id="ProtNLM"/>
    </source>
</evidence>
<dbReference type="GO" id="GO:0015217">
    <property type="term" value="F:ADP transmembrane transporter activity"/>
    <property type="evidence" value="ECO:0007669"/>
    <property type="project" value="TreeGrafter"/>
</dbReference>
<feature type="repeat" description="Solcar" evidence="8">
    <location>
        <begin position="202"/>
        <end position="291"/>
    </location>
</feature>
<dbReference type="EMBL" id="RSCD01000017">
    <property type="protein sequence ID" value="RSH87203.1"/>
    <property type="molecule type" value="Genomic_DNA"/>
</dbReference>
<reference evidence="11 12" key="1">
    <citation type="submission" date="2018-11" db="EMBL/GenBank/DDBJ databases">
        <title>Genome sequence of Saitozyma podzolica DSM 27192.</title>
        <authorList>
            <person name="Aliyu H."/>
            <person name="Gorte O."/>
            <person name="Ochsenreither K."/>
        </authorList>
    </citation>
    <scope>NUCLEOTIDE SEQUENCE [LARGE SCALE GENOMIC DNA]</scope>
    <source>
        <strain evidence="11 12">DSM 27192</strain>
    </source>
</reference>
<name>A0A427Y7Z5_9TREE</name>
<sequence>MNTNLPPLLQASSGAVGSAVANAIVYPLDLATTRLQLAPRHSNTHKLSIIQLLSRLVKRKGWAKIYSGLTADTLNTVVSSFLYFLFYSLLHKALLRYQGELFIGVAAGVASKGITLPISTVCVRQQLGNDEDDDEDHAPNGRMPPPQLSIVETIRAIHEESGFAGLFAGLPQTVPLALLPAMTMYMHALLLRSLPVRMRANPPGAATLVFGALSNALTALVLYPLVFAKALSQAGADKGKTKYSGGMIGMMRYIAQRDGWSGLYRGFQAYRIKGAVQQGVTMLIKQRVEGVVIRAWNSRS</sequence>
<feature type="transmembrane region" description="Helical" evidence="10">
    <location>
        <begin position="65"/>
        <end position="86"/>
    </location>
</feature>
<keyword evidence="7 8" id="KW-0472">Membrane</keyword>
<comment type="caution">
    <text evidence="11">The sequence shown here is derived from an EMBL/GenBank/DDBJ whole genome shotgun (WGS) entry which is preliminary data.</text>
</comment>
<dbReference type="OrthoDB" id="18574at2759"/>
<evidence type="ECO:0000256" key="3">
    <source>
        <dbReference type="ARBA" id="ARBA00022448"/>
    </source>
</evidence>
<evidence type="ECO:0000256" key="6">
    <source>
        <dbReference type="ARBA" id="ARBA00022989"/>
    </source>
</evidence>
<feature type="transmembrane region" description="Helical" evidence="10">
    <location>
        <begin position="163"/>
        <end position="185"/>
    </location>
</feature>
<evidence type="ECO:0000256" key="7">
    <source>
        <dbReference type="ARBA" id="ARBA00023136"/>
    </source>
</evidence>
<dbReference type="InterPro" id="IPR018108">
    <property type="entry name" value="MCP_transmembrane"/>
</dbReference>
<comment type="subcellular location">
    <subcellularLocation>
        <location evidence="1">Membrane</location>
        <topology evidence="1">Multi-pass membrane protein</topology>
    </subcellularLocation>
</comment>
<dbReference type="PANTHER" id="PTHR45939:SF2">
    <property type="entry name" value="CARRIER PROTEIN, PUTATIVE (AFU_ORTHOLOGUE AFUA_2G13870)-RELATED"/>
    <property type="match status" value="1"/>
</dbReference>
<organism evidence="11 12">
    <name type="scientific">Saitozyma podzolica</name>
    <dbReference type="NCBI Taxonomy" id="1890683"/>
    <lineage>
        <taxon>Eukaryota</taxon>
        <taxon>Fungi</taxon>
        <taxon>Dikarya</taxon>
        <taxon>Basidiomycota</taxon>
        <taxon>Agaricomycotina</taxon>
        <taxon>Tremellomycetes</taxon>
        <taxon>Tremellales</taxon>
        <taxon>Trimorphomycetaceae</taxon>
        <taxon>Saitozyma</taxon>
    </lineage>
</organism>
<keyword evidence="5" id="KW-0677">Repeat</keyword>
<dbReference type="InterPro" id="IPR023395">
    <property type="entry name" value="MCP_dom_sf"/>
</dbReference>
<keyword evidence="4 8" id="KW-0812">Transmembrane</keyword>
<keyword evidence="6 10" id="KW-1133">Transmembrane helix</keyword>
<dbReference type="PANTHER" id="PTHR45939">
    <property type="entry name" value="PEROXISOMAL MEMBRANE PROTEIN PMP34-RELATED"/>
    <property type="match status" value="1"/>
</dbReference>
<dbReference type="STRING" id="1890683.A0A427Y7Z5"/>
<evidence type="ECO:0000256" key="10">
    <source>
        <dbReference type="SAM" id="Phobius"/>
    </source>
</evidence>
<proteinExistence type="inferred from homology"/>
<feature type="repeat" description="Solcar" evidence="8">
    <location>
        <begin position="5"/>
        <end position="93"/>
    </location>
</feature>
<dbReference type="InterPro" id="IPR052217">
    <property type="entry name" value="Mito/Peroxisomal_Carrier"/>
</dbReference>
<evidence type="ECO:0000313" key="12">
    <source>
        <dbReference type="Proteomes" id="UP000279259"/>
    </source>
</evidence>
<evidence type="ECO:0000256" key="1">
    <source>
        <dbReference type="ARBA" id="ARBA00004141"/>
    </source>
</evidence>
<feature type="transmembrane region" description="Helical" evidence="10">
    <location>
        <begin position="205"/>
        <end position="228"/>
    </location>
</feature>
<dbReference type="Gene3D" id="1.50.40.10">
    <property type="entry name" value="Mitochondrial carrier domain"/>
    <property type="match status" value="1"/>
</dbReference>
<evidence type="ECO:0000256" key="2">
    <source>
        <dbReference type="ARBA" id="ARBA00006375"/>
    </source>
</evidence>
<evidence type="ECO:0000256" key="9">
    <source>
        <dbReference type="RuleBase" id="RU000488"/>
    </source>
</evidence>